<dbReference type="Proteomes" id="UP001620461">
    <property type="component" value="Unassembled WGS sequence"/>
</dbReference>
<feature type="compositionally biased region" description="Basic residues" evidence="1">
    <location>
        <begin position="40"/>
        <end position="49"/>
    </location>
</feature>
<accession>A0ABW8JL81</accession>
<reference evidence="2 3" key="1">
    <citation type="submission" date="2020-10" db="EMBL/GenBank/DDBJ databases">
        <title>Phylogeny of dyella-like bacteria.</title>
        <authorList>
            <person name="Fu J."/>
        </authorList>
    </citation>
    <scope>NUCLEOTIDE SEQUENCE [LARGE SCALE GENOMIC DNA]</scope>
    <source>
        <strain evidence="2 3">JP1</strain>
    </source>
</reference>
<dbReference type="RefSeq" id="WP_404548711.1">
    <property type="nucleotide sequence ID" value="NZ_JADIKJ010000018.1"/>
</dbReference>
<name>A0ABW8JL81_9GAMM</name>
<keyword evidence="3" id="KW-1185">Reference proteome</keyword>
<evidence type="ECO:0000256" key="1">
    <source>
        <dbReference type="SAM" id="MobiDB-lite"/>
    </source>
</evidence>
<dbReference type="EMBL" id="JADIKJ010000018">
    <property type="protein sequence ID" value="MFK2901845.1"/>
    <property type="molecule type" value="Genomic_DNA"/>
</dbReference>
<proteinExistence type="predicted"/>
<gene>
    <name evidence="2" type="ORF">ISP15_16015</name>
</gene>
<feature type="region of interest" description="Disordered" evidence="1">
    <location>
        <begin position="1"/>
        <end position="49"/>
    </location>
</feature>
<sequence>MDERDNTRPPHNSGYPEPEPAGKHQQEPDANSPHESQNVPKKKPYPSSG</sequence>
<evidence type="ECO:0000313" key="2">
    <source>
        <dbReference type="EMBL" id="MFK2901845.1"/>
    </source>
</evidence>
<evidence type="ECO:0000313" key="3">
    <source>
        <dbReference type="Proteomes" id="UP001620461"/>
    </source>
</evidence>
<comment type="caution">
    <text evidence="2">The sequence shown here is derived from an EMBL/GenBank/DDBJ whole genome shotgun (WGS) entry which is preliminary data.</text>
</comment>
<organism evidence="2 3">
    <name type="scientific">Dyella jejuensis</name>
    <dbReference type="NCBI Taxonomy" id="1432009"/>
    <lineage>
        <taxon>Bacteria</taxon>
        <taxon>Pseudomonadati</taxon>
        <taxon>Pseudomonadota</taxon>
        <taxon>Gammaproteobacteria</taxon>
        <taxon>Lysobacterales</taxon>
        <taxon>Rhodanobacteraceae</taxon>
        <taxon>Dyella</taxon>
    </lineage>
</organism>
<protein>
    <submittedName>
        <fullName evidence="2">Uncharacterized protein</fullName>
    </submittedName>
</protein>